<feature type="compositionally biased region" description="Low complexity" evidence="9">
    <location>
        <begin position="1"/>
        <end position="17"/>
    </location>
</feature>
<evidence type="ECO:0000256" key="2">
    <source>
        <dbReference type="ARBA" id="ARBA00020451"/>
    </source>
</evidence>
<dbReference type="InterPro" id="IPR038459">
    <property type="entry name" value="MT_TRM10-typ_sf"/>
</dbReference>
<feature type="compositionally biased region" description="Low complexity" evidence="9">
    <location>
        <begin position="25"/>
        <end position="57"/>
    </location>
</feature>
<accession>A0A5C5G3V8</accession>
<keyword evidence="12" id="KW-1185">Reference proteome</keyword>
<dbReference type="STRING" id="5288.A0A5C5G3V8"/>
<dbReference type="Gene3D" id="3.40.1280.30">
    <property type="match status" value="1"/>
</dbReference>
<dbReference type="PANTHER" id="PTHR13563">
    <property type="entry name" value="TRNA (GUANINE-9-) METHYLTRANSFERASE"/>
    <property type="match status" value="1"/>
</dbReference>
<dbReference type="EC" id="2.1.1.221" evidence="1"/>
<feature type="compositionally biased region" description="Acidic residues" evidence="9">
    <location>
        <begin position="433"/>
        <end position="444"/>
    </location>
</feature>
<evidence type="ECO:0000256" key="9">
    <source>
        <dbReference type="SAM" id="MobiDB-lite"/>
    </source>
</evidence>
<proteinExistence type="predicted"/>
<dbReference type="GO" id="GO:0000049">
    <property type="term" value="F:tRNA binding"/>
    <property type="evidence" value="ECO:0007669"/>
    <property type="project" value="TreeGrafter"/>
</dbReference>
<dbReference type="GO" id="GO:0005634">
    <property type="term" value="C:nucleus"/>
    <property type="evidence" value="ECO:0007669"/>
    <property type="project" value="TreeGrafter"/>
</dbReference>
<feature type="region of interest" description="Disordered" evidence="9">
    <location>
        <begin position="219"/>
        <end position="291"/>
    </location>
</feature>
<dbReference type="CDD" id="cd18089">
    <property type="entry name" value="SPOUT_Trm10-like"/>
    <property type="match status" value="1"/>
</dbReference>
<evidence type="ECO:0000256" key="3">
    <source>
        <dbReference type="ARBA" id="ARBA00022603"/>
    </source>
</evidence>
<evidence type="ECO:0000256" key="8">
    <source>
        <dbReference type="ARBA" id="ARBA00048434"/>
    </source>
</evidence>
<evidence type="ECO:0000256" key="5">
    <source>
        <dbReference type="ARBA" id="ARBA00022691"/>
    </source>
</evidence>
<dbReference type="OrthoDB" id="278300at2759"/>
<reference evidence="11 12" key="1">
    <citation type="submission" date="2019-03" db="EMBL/GenBank/DDBJ databases">
        <title>Rhodosporidium diobovatum UCD-FST 08-225 genome sequencing, assembly, and annotation.</title>
        <authorList>
            <person name="Fakankun I.U."/>
            <person name="Fristensky B."/>
            <person name="Levin D.B."/>
        </authorList>
    </citation>
    <scope>NUCLEOTIDE SEQUENCE [LARGE SCALE GENOMIC DNA]</scope>
    <source>
        <strain evidence="11 12">UCD-FST 08-225</strain>
    </source>
</reference>
<dbReference type="AlphaFoldDB" id="A0A5C5G3V8"/>
<dbReference type="InterPro" id="IPR007356">
    <property type="entry name" value="tRNA_m1G_MeTrfase_euk"/>
</dbReference>
<evidence type="ECO:0000256" key="7">
    <source>
        <dbReference type="ARBA" id="ARBA00032166"/>
    </source>
</evidence>
<evidence type="ECO:0000256" key="4">
    <source>
        <dbReference type="ARBA" id="ARBA00022679"/>
    </source>
</evidence>
<dbReference type="Proteomes" id="UP000311382">
    <property type="component" value="Unassembled WGS sequence"/>
</dbReference>
<feature type="compositionally biased region" description="Low complexity" evidence="9">
    <location>
        <begin position="232"/>
        <end position="280"/>
    </location>
</feature>
<evidence type="ECO:0000259" key="10">
    <source>
        <dbReference type="PROSITE" id="PS51675"/>
    </source>
</evidence>
<feature type="compositionally biased region" description="Basic and acidic residues" evidence="9">
    <location>
        <begin position="93"/>
        <end position="120"/>
    </location>
</feature>
<evidence type="ECO:0000313" key="11">
    <source>
        <dbReference type="EMBL" id="TNY23768.1"/>
    </source>
</evidence>
<feature type="region of interest" description="Disordered" evidence="9">
    <location>
        <begin position="1"/>
        <end position="134"/>
    </location>
</feature>
<dbReference type="GO" id="GO:0002939">
    <property type="term" value="P:tRNA N1-guanine methylation"/>
    <property type="evidence" value="ECO:0007669"/>
    <property type="project" value="TreeGrafter"/>
</dbReference>
<name>A0A5C5G3V8_9BASI</name>
<dbReference type="EMBL" id="SOZI01000008">
    <property type="protein sequence ID" value="TNY23768.1"/>
    <property type="molecule type" value="Genomic_DNA"/>
</dbReference>
<dbReference type="PANTHER" id="PTHR13563:SF13">
    <property type="entry name" value="TRNA METHYLTRANSFERASE 10 HOMOLOG A"/>
    <property type="match status" value="1"/>
</dbReference>
<protein>
    <recommendedName>
        <fullName evidence="2">tRNA (guanine(9)-N1)-methyltransferase</fullName>
        <ecNumber evidence="1">2.1.1.221</ecNumber>
    </recommendedName>
    <alternativeName>
        <fullName evidence="7">tRNA methyltransferase 10</fullName>
    </alternativeName>
    <alternativeName>
        <fullName evidence="6">tRNA(m1G9)-methyltransferase</fullName>
    </alternativeName>
</protein>
<evidence type="ECO:0000256" key="6">
    <source>
        <dbReference type="ARBA" id="ARBA00031792"/>
    </source>
</evidence>
<gene>
    <name evidence="11" type="ORF">DMC30DRAFT_279419</name>
</gene>
<evidence type="ECO:0000256" key="1">
    <source>
        <dbReference type="ARBA" id="ARBA00012797"/>
    </source>
</evidence>
<feature type="region of interest" description="Disordered" evidence="9">
    <location>
        <begin position="400"/>
        <end position="480"/>
    </location>
</feature>
<keyword evidence="4 11" id="KW-0808">Transferase</keyword>
<comment type="catalytic activity">
    <reaction evidence="8">
        <text>guanosine(9) in tRNA + S-adenosyl-L-methionine = N(1)-methylguanosine(9) in tRNA + S-adenosyl-L-homocysteine + H(+)</text>
        <dbReference type="Rhea" id="RHEA:43156"/>
        <dbReference type="Rhea" id="RHEA-COMP:10367"/>
        <dbReference type="Rhea" id="RHEA-COMP:10368"/>
        <dbReference type="ChEBI" id="CHEBI:15378"/>
        <dbReference type="ChEBI" id="CHEBI:57856"/>
        <dbReference type="ChEBI" id="CHEBI:59789"/>
        <dbReference type="ChEBI" id="CHEBI:73542"/>
        <dbReference type="ChEBI" id="CHEBI:74269"/>
        <dbReference type="EC" id="2.1.1.221"/>
    </reaction>
</comment>
<feature type="compositionally biased region" description="Basic and acidic residues" evidence="9">
    <location>
        <begin position="400"/>
        <end position="409"/>
    </location>
</feature>
<feature type="compositionally biased region" description="Gly residues" evidence="9">
    <location>
        <begin position="411"/>
        <end position="427"/>
    </location>
</feature>
<dbReference type="InterPro" id="IPR028564">
    <property type="entry name" value="MT_TRM10-typ"/>
</dbReference>
<dbReference type="GO" id="GO:0052905">
    <property type="term" value="F:tRNA (guanosine(9)-N1)-methyltransferase activity"/>
    <property type="evidence" value="ECO:0007669"/>
    <property type="project" value="UniProtKB-EC"/>
</dbReference>
<feature type="domain" description="SAM-dependent MTase TRM10-type" evidence="10">
    <location>
        <begin position="121"/>
        <end position="401"/>
    </location>
</feature>
<organism evidence="11 12">
    <name type="scientific">Rhodotorula diobovata</name>
    <dbReference type="NCBI Taxonomy" id="5288"/>
    <lineage>
        <taxon>Eukaryota</taxon>
        <taxon>Fungi</taxon>
        <taxon>Dikarya</taxon>
        <taxon>Basidiomycota</taxon>
        <taxon>Pucciniomycotina</taxon>
        <taxon>Microbotryomycetes</taxon>
        <taxon>Sporidiobolales</taxon>
        <taxon>Sporidiobolaceae</taxon>
        <taxon>Rhodotorula</taxon>
    </lineage>
</organism>
<sequence length="480" mass="51203">MDPAAAADASPAALSASTSNPQSNADALTLADARATVEPPTAAPAAPDAAPAQPSGPTASTDPSAPANPPLSKSALKRQRKQEAFQAQKLQRRAHEKEKRKAKAQEVRRLVAEGKMDKPVNKKRRPNGRQEPHGARIAIDMGFDDLMTDKEAKSMASQLAYCYSANRGATHPFPLLITSFNGRLRDAYEKRGDHVSWKGVEWWEDGIEQLYEGVDEVVPRSGEEAAEEEAPAEQPAASTSAAVEPSSSAPAAADAQPASATDAAPAESSATAPSATSSTPLVNIGTLKGRPRTRVPRSTVVYLTGDSPNVLTTLTPGHTYILGGIVDRNRHKNLCLDKANRLGIAHAQLPIGQFLPEMQTRKVLTVNQVFEILVGWVEEGGRDDTWREALRRVMPERKFNAEGRRERRSGSGKGGEGGGADAEGGQGVYIARDDDDEDDEDDAMIVEQVDAAREAAERDEEDGEAQAVMANVDGEAAPQA</sequence>
<evidence type="ECO:0000313" key="12">
    <source>
        <dbReference type="Proteomes" id="UP000311382"/>
    </source>
</evidence>
<keyword evidence="5" id="KW-0949">S-adenosyl-L-methionine</keyword>
<comment type="caution">
    <text evidence="11">The sequence shown here is derived from an EMBL/GenBank/DDBJ whole genome shotgun (WGS) entry which is preliminary data.</text>
</comment>
<dbReference type="PROSITE" id="PS51675">
    <property type="entry name" value="SAM_MT_TRM10"/>
    <property type="match status" value="1"/>
</dbReference>
<keyword evidence="3 11" id="KW-0489">Methyltransferase</keyword>